<accession>A0A918ATC4</accession>
<reference evidence="1" key="1">
    <citation type="journal article" date="2014" name="Int. J. Syst. Evol. Microbiol.">
        <title>Complete genome sequence of Corynebacterium casei LMG S-19264T (=DSM 44701T), isolated from a smear-ripened cheese.</title>
        <authorList>
            <consortium name="US DOE Joint Genome Institute (JGI-PGF)"/>
            <person name="Walter F."/>
            <person name="Albersmeier A."/>
            <person name="Kalinowski J."/>
            <person name="Ruckert C."/>
        </authorList>
    </citation>
    <scope>NUCLEOTIDE SEQUENCE</scope>
    <source>
        <strain evidence="1">JCM 3313</strain>
    </source>
</reference>
<dbReference type="EMBL" id="BMRG01000020">
    <property type="protein sequence ID" value="GGP80958.1"/>
    <property type="molecule type" value="Genomic_DNA"/>
</dbReference>
<sequence>MGDIAVRAPGLPELVGDWPGGPEVIRRVAITPEGEVLRVLVRAE</sequence>
<comment type="caution">
    <text evidence="1">The sequence shown here is derived from an EMBL/GenBank/DDBJ whole genome shotgun (WGS) entry which is preliminary data.</text>
</comment>
<proteinExistence type="predicted"/>
<name>A0A918ATC4_9PSEU</name>
<protein>
    <submittedName>
        <fullName evidence="1">Uncharacterized protein</fullName>
    </submittedName>
</protein>
<dbReference type="AlphaFoldDB" id="A0A918ATC4"/>
<dbReference type="Proteomes" id="UP000639606">
    <property type="component" value="Unassembled WGS sequence"/>
</dbReference>
<evidence type="ECO:0000313" key="2">
    <source>
        <dbReference type="Proteomes" id="UP000639606"/>
    </source>
</evidence>
<dbReference type="RefSeq" id="WP_268248870.1">
    <property type="nucleotide sequence ID" value="NZ_BMRG01000020.1"/>
</dbReference>
<keyword evidence="2" id="KW-1185">Reference proteome</keyword>
<reference evidence="1" key="2">
    <citation type="submission" date="2020-09" db="EMBL/GenBank/DDBJ databases">
        <authorList>
            <person name="Sun Q."/>
            <person name="Ohkuma M."/>
        </authorList>
    </citation>
    <scope>NUCLEOTIDE SEQUENCE</scope>
    <source>
        <strain evidence="1">JCM 3313</strain>
    </source>
</reference>
<organism evidence="1 2">
    <name type="scientific">Saccharothrix coeruleofusca</name>
    <dbReference type="NCBI Taxonomy" id="33919"/>
    <lineage>
        <taxon>Bacteria</taxon>
        <taxon>Bacillati</taxon>
        <taxon>Actinomycetota</taxon>
        <taxon>Actinomycetes</taxon>
        <taxon>Pseudonocardiales</taxon>
        <taxon>Pseudonocardiaceae</taxon>
        <taxon>Saccharothrix</taxon>
    </lineage>
</organism>
<evidence type="ECO:0000313" key="1">
    <source>
        <dbReference type="EMBL" id="GGP80958.1"/>
    </source>
</evidence>
<gene>
    <name evidence="1" type="ORF">GCM10010185_63650</name>
</gene>